<keyword evidence="8" id="KW-0997">Cell inner membrane</keyword>
<dbReference type="Gene3D" id="1.20.5.100">
    <property type="entry name" value="Cytochrome c1, transmembrane anchor, C-terminal"/>
    <property type="match status" value="1"/>
</dbReference>
<dbReference type="GO" id="GO:0008360">
    <property type="term" value="P:regulation of cell shape"/>
    <property type="evidence" value="ECO:0007669"/>
    <property type="project" value="UniProtKB-UniRule"/>
</dbReference>
<dbReference type="InterPro" id="IPR011813">
    <property type="entry name" value="PBP_1b"/>
</dbReference>
<evidence type="ECO:0000256" key="13">
    <source>
        <dbReference type="ARBA" id="ARBA00022801"/>
    </source>
</evidence>
<dbReference type="PANTHER" id="PTHR32282:SF11">
    <property type="entry name" value="PENICILLIN-BINDING PROTEIN 1B"/>
    <property type="match status" value="1"/>
</dbReference>
<evidence type="ECO:0000256" key="12">
    <source>
        <dbReference type="ARBA" id="ARBA00022679"/>
    </source>
</evidence>
<keyword evidence="16 28" id="KW-0472">Membrane</keyword>
<dbReference type="GO" id="GO:0005886">
    <property type="term" value="C:plasma membrane"/>
    <property type="evidence" value="ECO:0007669"/>
    <property type="project" value="UniProtKB-SubCell"/>
</dbReference>
<keyword evidence="9" id="KW-0121">Carboxypeptidase</keyword>
<feature type="transmembrane region" description="Helical" evidence="28">
    <location>
        <begin position="98"/>
        <end position="120"/>
    </location>
</feature>
<comment type="pathway">
    <text evidence="23">Glycan biosynthesis.</text>
</comment>
<feature type="compositionally biased region" description="Polar residues" evidence="27">
    <location>
        <begin position="10"/>
        <end position="23"/>
    </location>
</feature>
<evidence type="ECO:0000313" key="32">
    <source>
        <dbReference type="EMBL" id="BAX54172.1"/>
    </source>
</evidence>
<comment type="catalytic activity">
    <reaction evidence="22">
        <text>[GlcNAc-(1-&gt;4)-Mur2Ac(oyl-L-Ala-gamma-D-Glu-L-Lys-D-Ala-D-Ala)](n)-di-trans,octa-cis-undecaprenyl diphosphate + beta-D-GlcNAc-(1-&gt;4)-Mur2Ac(oyl-L-Ala-gamma-D-Glu-L-Lys-D-Ala-D-Ala)-di-trans,octa-cis-undecaprenyl diphosphate = [GlcNAc-(1-&gt;4)-Mur2Ac(oyl-L-Ala-gamma-D-Glu-L-Lys-D-Ala-D-Ala)](n+1)-di-trans,octa-cis-undecaprenyl diphosphate + di-trans,octa-cis-undecaprenyl diphosphate + H(+)</text>
        <dbReference type="Rhea" id="RHEA:23708"/>
        <dbReference type="Rhea" id="RHEA-COMP:9602"/>
        <dbReference type="Rhea" id="RHEA-COMP:9603"/>
        <dbReference type="ChEBI" id="CHEBI:15378"/>
        <dbReference type="ChEBI" id="CHEBI:58405"/>
        <dbReference type="ChEBI" id="CHEBI:60033"/>
        <dbReference type="ChEBI" id="CHEBI:78435"/>
        <dbReference type="EC" id="2.4.99.28"/>
    </reaction>
</comment>
<evidence type="ECO:0000256" key="7">
    <source>
        <dbReference type="ARBA" id="ARBA00022475"/>
    </source>
</evidence>
<keyword evidence="28" id="KW-1133">Transmembrane helix</keyword>
<reference evidence="34" key="2">
    <citation type="submission" date="2017-05" db="EMBL/GenBank/DDBJ databases">
        <title>Whole genome sequence of fish pathogenic bacteria, Photobacterium damselae subsp. piscicida, strain 91-197, isolated from hybrid striped bass (Morone sp.) in USA.</title>
        <authorList>
            <person name="Teru Y."/>
            <person name="Hikima J."/>
            <person name="Kono T."/>
            <person name="Sakai M."/>
            <person name="Takano T."/>
            <person name="Hawke J.P."/>
            <person name="Takeyama H."/>
            <person name="Aoki T."/>
        </authorList>
    </citation>
    <scope>NUCLEOTIDE SEQUENCE [LARGE SCALE GENOMIC DNA]</scope>
    <source>
        <strain evidence="34">91-197</strain>
    </source>
</reference>
<comment type="pathway">
    <text evidence="3 25">Cell wall biogenesis; peptidoglycan biosynthesis.</text>
</comment>
<evidence type="ECO:0000256" key="18">
    <source>
        <dbReference type="ARBA" id="ARBA00023268"/>
    </source>
</evidence>
<evidence type="ECO:0000256" key="9">
    <source>
        <dbReference type="ARBA" id="ARBA00022645"/>
    </source>
</evidence>
<evidence type="ECO:0000256" key="3">
    <source>
        <dbReference type="ARBA" id="ARBA00004752"/>
    </source>
</evidence>
<dbReference type="GO" id="GO:0009252">
    <property type="term" value="P:peptidoglycan biosynthetic process"/>
    <property type="evidence" value="ECO:0007669"/>
    <property type="project" value="UniProtKB-UniRule"/>
</dbReference>
<feature type="compositionally biased region" description="Basic residues" evidence="27">
    <location>
        <begin position="45"/>
        <end position="56"/>
    </location>
</feature>
<comment type="similarity">
    <text evidence="5 25">In the N-terminal section; belongs to the glycosyltransferase 51 family.</text>
</comment>
<evidence type="ECO:0000259" key="30">
    <source>
        <dbReference type="Pfam" id="PF00912"/>
    </source>
</evidence>
<feature type="region of interest" description="Disordered" evidence="27">
    <location>
        <begin position="1"/>
        <end position="88"/>
    </location>
</feature>
<dbReference type="Proteomes" id="UP000218676">
    <property type="component" value="Chromosome 1"/>
</dbReference>
<dbReference type="AlphaFoldDB" id="A0A1V1V5S5"/>
<dbReference type="SUPFAM" id="SSF53955">
    <property type="entry name" value="Lysozyme-like"/>
    <property type="match status" value="1"/>
</dbReference>
<dbReference type="SUPFAM" id="SSF56601">
    <property type="entry name" value="beta-lactamase/transpeptidase-like"/>
    <property type="match status" value="1"/>
</dbReference>
<dbReference type="Proteomes" id="UP000516656">
    <property type="component" value="Chromosome 1"/>
</dbReference>
<feature type="active site" description="Acyl-ester intermediate; for transpeptidase activity" evidence="26">
    <location>
        <position position="542"/>
    </location>
</feature>
<evidence type="ECO:0000313" key="34">
    <source>
        <dbReference type="Proteomes" id="UP000218676"/>
    </source>
</evidence>
<comment type="similarity">
    <text evidence="4 25">In the C-terminal section; belongs to the transpeptidase family.</text>
</comment>
<dbReference type="Pfam" id="PF14814">
    <property type="entry name" value="UB2H"/>
    <property type="match status" value="1"/>
</dbReference>
<keyword evidence="11 25" id="KW-0328">Glycosyltransferase</keyword>
<evidence type="ECO:0000256" key="19">
    <source>
        <dbReference type="ARBA" id="ARBA00023316"/>
    </source>
</evidence>
<evidence type="ECO:0000259" key="31">
    <source>
        <dbReference type="Pfam" id="PF14814"/>
    </source>
</evidence>
<dbReference type="Gene3D" id="3.30.2060.10">
    <property type="entry name" value="Penicillin-binding protein 1b domain"/>
    <property type="match status" value="1"/>
</dbReference>
<feature type="domain" description="Glycosyl transferase family 51" evidence="30">
    <location>
        <begin position="241"/>
        <end position="411"/>
    </location>
</feature>
<evidence type="ECO:0000256" key="1">
    <source>
        <dbReference type="ARBA" id="ARBA00002624"/>
    </source>
</evidence>
<dbReference type="InterPro" id="IPR028166">
    <property type="entry name" value="UB2H"/>
</dbReference>
<feature type="domain" description="Penicillin-binding protein transpeptidase" evidence="29">
    <location>
        <begin position="505"/>
        <end position="744"/>
    </location>
</feature>
<dbReference type="InterPro" id="IPR001460">
    <property type="entry name" value="PCN-bd_Tpept"/>
</dbReference>
<sequence>MMTKLPANISHISAHNQSLSQRKCAQRPSSRRKKTGDESEDKKTPTRKPPAKKAPAKKPEPKKTAEKKPAVKKAPSKKTSSKKKKAKTAKVSTWQKKLAWLAFKIGLVVLAILLVIGIYLDNVVRSKMDGQTWQLPSVVYGRVLTLEPGLTLSLPALKRELDVLQYHKVAQPSQIGEYAASSHSIEFIRRAFDFPTGKEGRRHVKINFSGSEISSIVDMSNNRKLGYVRLEPKMLGMLGATSDEQRMFLPLNQFPKLLSQALITTEDRDFYEHDGVSPMAIARALFVNLRAGRTVQGGSTLTQQLAKNLFLSRERSLWRKIREAYIAVILDYRYSKDRILEAYLNEVYMGQNGGKEVHGFALGARLYFGRPVQELAPEQLAMLVGMVKGPSQFNPWRHPERTRERRDLVLRLLMDNDIISGQEYELAASKPLGVQKAPQIATRQPAYFDLLRRELRDSVGDIYQLGYGLKIFSTLDPVSQQDAEDAVEAMVPQLNKRAGMQVETAMVAADRMSGEIRAMIGGSRTGYAGFNRALDASRQIGSLVKPAVYLSALRQPNRYTLATTLDDKPIVLRGSNGDNWKPRNYDRKYRGAVPLYLALAKSLNVPTVNLGLQVGLKDVIHTLSELGVNPDEVPHVPSILLGSFTLTPLEVTQMFQSIASGGKRAPLSALRAVMTKEGKVVYQHVPKYQQVVPLQAAWLTTYAMKRVVSEGTARYLQSKFGYASLAGKTGTTDKSRDSWFAGADGREVVAIWVGRDDNKSVRLTGSSGALRIYGEYLTRRKPEPLRLPWPQQIRTVKYQRLSNGTLRFDCGGNVSLPAWDKNGSLKAACQGGGSKQPAAWIQNMFAN</sequence>
<feature type="compositionally biased region" description="Basic and acidic residues" evidence="27">
    <location>
        <begin position="35"/>
        <end position="44"/>
    </location>
</feature>
<evidence type="ECO:0000256" key="5">
    <source>
        <dbReference type="ARBA" id="ARBA00007739"/>
    </source>
</evidence>
<dbReference type="PIRSF" id="PIRSF002799">
    <property type="entry name" value="PBP_1b"/>
    <property type="match status" value="1"/>
</dbReference>
<keyword evidence="19 25" id="KW-0961">Cell wall biogenesis/degradation</keyword>
<evidence type="ECO:0000256" key="17">
    <source>
        <dbReference type="ARBA" id="ARBA00023251"/>
    </source>
</evidence>
<evidence type="ECO:0000256" key="23">
    <source>
        <dbReference type="ARBA" id="ARBA00060592"/>
    </source>
</evidence>
<evidence type="ECO:0000256" key="21">
    <source>
        <dbReference type="ARBA" id="ARBA00034000"/>
    </source>
</evidence>
<evidence type="ECO:0000256" key="27">
    <source>
        <dbReference type="SAM" id="MobiDB-lite"/>
    </source>
</evidence>
<reference evidence="33 35" key="3">
    <citation type="submission" date="2020-09" db="EMBL/GenBank/DDBJ databases">
        <title>Complete, closed and curated genome sequences of Photobacterium damselae subsp. piscicida isolates from Australia indicate localised evolution and additional plasmid-borne pathogenicity mechanisms.</title>
        <authorList>
            <person name="Baseggio L."/>
            <person name="Silayeva O."/>
            <person name="Buller N."/>
            <person name="Landos M."/>
            <person name="Engelstaedter J."/>
            <person name="Barnes A.C."/>
        </authorList>
    </citation>
    <scope>NUCLEOTIDE SEQUENCE [LARGE SCALE GENOMIC DNA]</scope>
    <source>
        <strain evidence="33 35">AS-16-0540-1</strain>
    </source>
</reference>
<keyword evidence="12 25" id="KW-0808">Transferase</keyword>
<keyword evidence="17" id="KW-0046">Antibiotic resistance</keyword>
<gene>
    <name evidence="33" type="primary">mrcB</name>
    <name evidence="33" type="ORF">IC627_02215</name>
    <name evidence="32" type="ORF">PDPUS_1_02798</name>
</gene>
<evidence type="ECO:0000256" key="2">
    <source>
        <dbReference type="ARBA" id="ARBA00004533"/>
    </source>
</evidence>
<evidence type="ECO:0000256" key="15">
    <source>
        <dbReference type="ARBA" id="ARBA00022984"/>
    </source>
</evidence>
<keyword evidence="28" id="KW-0812">Transmembrane</keyword>
<evidence type="ECO:0000256" key="11">
    <source>
        <dbReference type="ARBA" id="ARBA00022676"/>
    </source>
</evidence>
<dbReference type="InterPro" id="IPR036950">
    <property type="entry name" value="PBP_transglycosylase"/>
</dbReference>
<comment type="function">
    <text evidence="1 25">Cell wall formation. Synthesis of cross-linked peptidoglycan from the lipid intermediates. The enzyme has a penicillin-insensitive transglycosylase N-terminal domain (formation of linear glycan strands) and a penicillin-sensitive transpeptidase C-terminal domain (cross-linking of the peptide subunits).</text>
</comment>
<dbReference type="NCBIfam" id="TIGR02071">
    <property type="entry name" value="PBP_1b"/>
    <property type="match status" value="1"/>
</dbReference>
<dbReference type="InterPro" id="IPR050396">
    <property type="entry name" value="Glycosyltr_51/Transpeptidase"/>
</dbReference>
<evidence type="ECO:0000256" key="20">
    <source>
        <dbReference type="ARBA" id="ARBA00032454"/>
    </source>
</evidence>
<dbReference type="Pfam" id="PF00905">
    <property type="entry name" value="Transpeptidase"/>
    <property type="match status" value="1"/>
</dbReference>
<evidence type="ECO:0000256" key="14">
    <source>
        <dbReference type="ARBA" id="ARBA00022960"/>
    </source>
</evidence>
<evidence type="ECO:0000313" key="33">
    <source>
        <dbReference type="EMBL" id="QOD56910.1"/>
    </source>
</evidence>
<evidence type="ECO:0000256" key="25">
    <source>
        <dbReference type="PIRNR" id="PIRNR002799"/>
    </source>
</evidence>
<dbReference type="Pfam" id="PF00912">
    <property type="entry name" value="Transgly"/>
    <property type="match status" value="1"/>
</dbReference>
<evidence type="ECO:0000256" key="26">
    <source>
        <dbReference type="PIRSR" id="PIRSR002799-1"/>
    </source>
</evidence>
<dbReference type="InterPro" id="IPR012338">
    <property type="entry name" value="Beta-lactam/transpept-like"/>
</dbReference>
<dbReference type="GO" id="GO:0071555">
    <property type="term" value="P:cell wall organization"/>
    <property type="evidence" value="ECO:0007669"/>
    <property type="project" value="UniProtKB-UniRule"/>
</dbReference>
<feature type="active site" description="Proton donor; for transglycosylase activity" evidence="26">
    <location>
        <position position="266"/>
    </location>
</feature>
<keyword evidence="7" id="KW-1003">Cell membrane</keyword>
<dbReference type="GO" id="GO:0046677">
    <property type="term" value="P:response to antibiotic"/>
    <property type="evidence" value="ECO:0007669"/>
    <property type="project" value="UniProtKB-UniRule"/>
</dbReference>
<dbReference type="GO" id="GO:0006508">
    <property type="term" value="P:proteolysis"/>
    <property type="evidence" value="ECO:0007669"/>
    <property type="project" value="UniProtKB-KW"/>
</dbReference>
<feature type="compositionally biased region" description="Basic and acidic residues" evidence="27">
    <location>
        <begin position="57"/>
        <end position="69"/>
    </location>
</feature>
<dbReference type="Gene3D" id="1.10.3810.10">
    <property type="entry name" value="Biosynthetic peptidoglycan transglycosylase-like"/>
    <property type="match status" value="1"/>
</dbReference>
<evidence type="ECO:0000256" key="28">
    <source>
        <dbReference type="SAM" id="Phobius"/>
    </source>
</evidence>
<evidence type="ECO:0000256" key="6">
    <source>
        <dbReference type="ARBA" id="ARBA00018637"/>
    </source>
</evidence>
<dbReference type="EMBL" id="AP018045">
    <property type="protein sequence ID" value="BAX54172.1"/>
    <property type="molecule type" value="Genomic_DNA"/>
</dbReference>
<organism evidence="33 35">
    <name type="scientific">Photobacterium damsela subsp. piscicida</name>
    <name type="common">Pasteurella piscicida</name>
    <dbReference type="NCBI Taxonomy" id="38294"/>
    <lineage>
        <taxon>Bacteria</taxon>
        <taxon>Pseudomonadati</taxon>
        <taxon>Pseudomonadota</taxon>
        <taxon>Gammaproteobacteria</taxon>
        <taxon>Vibrionales</taxon>
        <taxon>Vibrionaceae</taxon>
        <taxon>Photobacterium</taxon>
    </lineage>
</organism>
<evidence type="ECO:0000313" key="35">
    <source>
        <dbReference type="Proteomes" id="UP000516656"/>
    </source>
</evidence>
<feature type="compositionally biased region" description="Basic residues" evidence="27">
    <location>
        <begin position="70"/>
        <end position="88"/>
    </location>
</feature>
<dbReference type="UniPathway" id="UPA00219"/>
<protein>
    <recommendedName>
        <fullName evidence="6 24">Penicillin-binding protein 1B</fullName>
        <shortName evidence="25">PBP-1b</shortName>
        <shortName evidence="25">PBP1b</shortName>
    </recommendedName>
    <alternativeName>
        <fullName evidence="20 25">Murein polymerase</fullName>
    </alternativeName>
</protein>
<evidence type="ECO:0000256" key="24">
    <source>
        <dbReference type="NCBIfam" id="TIGR02071"/>
    </source>
</evidence>
<evidence type="ECO:0000256" key="8">
    <source>
        <dbReference type="ARBA" id="ARBA00022519"/>
    </source>
</evidence>
<evidence type="ECO:0000259" key="29">
    <source>
        <dbReference type="Pfam" id="PF00905"/>
    </source>
</evidence>
<dbReference type="FunFam" id="3.40.710.10:FF:000006">
    <property type="entry name" value="Penicillin-binding protein 1B"/>
    <property type="match status" value="1"/>
</dbReference>
<comment type="subcellular location">
    <subcellularLocation>
        <location evidence="2">Cell inner membrane</location>
    </subcellularLocation>
</comment>
<proteinExistence type="inferred from homology"/>
<dbReference type="GO" id="GO:0008955">
    <property type="term" value="F:peptidoglycan glycosyltransferase activity"/>
    <property type="evidence" value="ECO:0007669"/>
    <property type="project" value="UniProtKB-UniRule"/>
</dbReference>
<name>A0A1V1V5S5_PHODP</name>
<evidence type="ECO:0000256" key="4">
    <source>
        <dbReference type="ARBA" id="ARBA00007090"/>
    </source>
</evidence>
<keyword evidence="10" id="KW-0645">Protease</keyword>
<dbReference type="RefSeq" id="WP_086957251.1">
    <property type="nucleotide sequence ID" value="NZ_AP018045.1"/>
</dbReference>
<dbReference type="Gene3D" id="3.40.710.10">
    <property type="entry name" value="DD-peptidase/beta-lactamase superfamily"/>
    <property type="match status" value="1"/>
</dbReference>
<feature type="domain" description="Bifunctional transglycosylase second" evidence="31">
    <location>
        <begin position="146"/>
        <end position="230"/>
    </location>
</feature>
<dbReference type="EMBL" id="CP061854">
    <property type="protein sequence ID" value="QOD56910.1"/>
    <property type="molecule type" value="Genomic_DNA"/>
</dbReference>
<dbReference type="FunFam" id="1.10.3810.10:FF:000002">
    <property type="entry name" value="Penicillin-binding protein 1B"/>
    <property type="match status" value="1"/>
</dbReference>
<dbReference type="GO" id="GO:0009002">
    <property type="term" value="F:serine-type D-Ala-D-Ala carboxypeptidase activity"/>
    <property type="evidence" value="ECO:0007669"/>
    <property type="project" value="UniProtKB-EC"/>
</dbReference>
<dbReference type="GO" id="GO:0008658">
    <property type="term" value="F:penicillin binding"/>
    <property type="evidence" value="ECO:0007669"/>
    <property type="project" value="UniProtKB-UniRule"/>
</dbReference>
<comment type="catalytic activity">
    <reaction evidence="21">
        <text>Preferential cleavage: (Ac)2-L-Lys-D-Ala-|-D-Ala. Also transpeptidation of peptidyl-alanyl moieties that are N-acyl substituents of D-alanine.</text>
        <dbReference type="EC" id="3.4.16.4"/>
    </reaction>
</comment>
<dbReference type="GO" id="GO:0030288">
    <property type="term" value="C:outer membrane-bounded periplasmic space"/>
    <property type="evidence" value="ECO:0007669"/>
    <property type="project" value="TreeGrafter"/>
</dbReference>
<keyword evidence="15 25" id="KW-0573">Peptidoglycan synthesis</keyword>
<dbReference type="GO" id="GO:0009274">
    <property type="term" value="C:peptidoglycan-based cell wall"/>
    <property type="evidence" value="ECO:0007669"/>
    <property type="project" value="UniProtKB-UniRule"/>
</dbReference>
<evidence type="ECO:0000256" key="10">
    <source>
        <dbReference type="ARBA" id="ARBA00022670"/>
    </source>
</evidence>
<dbReference type="PANTHER" id="PTHR32282">
    <property type="entry name" value="BINDING PROTEIN TRANSPEPTIDASE, PUTATIVE-RELATED"/>
    <property type="match status" value="1"/>
</dbReference>
<keyword evidence="13" id="KW-0378">Hydrolase</keyword>
<evidence type="ECO:0000256" key="16">
    <source>
        <dbReference type="ARBA" id="ARBA00023136"/>
    </source>
</evidence>
<keyword evidence="18" id="KW-0511">Multifunctional enzyme</keyword>
<evidence type="ECO:0000256" key="22">
    <source>
        <dbReference type="ARBA" id="ARBA00049902"/>
    </source>
</evidence>
<accession>A0A1V1V5S5</accession>
<dbReference type="InterPro" id="IPR023346">
    <property type="entry name" value="Lysozyme-like_dom_sf"/>
</dbReference>
<keyword evidence="14 25" id="KW-0133">Cell shape</keyword>
<reference evidence="32" key="1">
    <citation type="journal article" date="2017" name="Genome Announc.">
        <title>Whole-Genome Sequence of Photobacterium damselae subsp. piscicida Strain 91-197, Isolated from Hybrid Striped Bass (Morone sp.) in the United States.</title>
        <authorList>
            <person name="Teru Y."/>
            <person name="Hikima J."/>
            <person name="Kono T."/>
            <person name="Sakai M."/>
            <person name="Takano T."/>
            <person name="Hawke J.P."/>
            <person name="Takeyama H."/>
            <person name="Aoki T."/>
        </authorList>
    </citation>
    <scope>NUCLEOTIDE SEQUENCE</scope>
    <source>
        <strain evidence="32">91-197</strain>
    </source>
</reference>
<dbReference type="InterPro" id="IPR001264">
    <property type="entry name" value="Glyco_trans_51"/>
</dbReference>